<evidence type="ECO:0000313" key="7">
    <source>
        <dbReference type="Proteomes" id="UP000711047"/>
    </source>
</evidence>
<name>A0ABX2DRQ4_9BACL</name>
<keyword evidence="1 4" id="KW-0808">Transferase</keyword>
<dbReference type="EMBL" id="JABMKX010000006">
    <property type="protein sequence ID" value="NQX46101.1"/>
    <property type="molecule type" value="Genomic_DNA"/>
</dbReference>
<dbReference type="PANTHER" id="PTHR42681:SF1">
    <property type="entry name" value="MALONYL-COA-ACYL CARRIER PROTEIN TRANSACYLASE, MITOCHONDRIAL"/>
    <property type="match status" value="1"/>
</dbReference>
<proteinExistence type="inferred from homology"/>
<comment type="caution">
    <text evidence="6">The sequence shown here is derived from an EMBL/GenBank/DDBJ whole genome shotgun (WGS) entry which is preliminary data.</text>
</comment>
<feature type="domain" description="Malonyl-CoA:ACP transacylase (MAT)" evidence="5">
    <location>
        <begin position="7"/>
        <end position="310"/>
    </location>
</feature>
<comment type="catalytic activity">
    <reaction evidence="3 4">
        <text>holo-[ACP] + malonyl-CoA = malonyl-[ACP] + CoA</text>
        <dbReference type="Rhea" id="RHEA:41792"/>
        <dbReference type="Rhea" id="RHEA-COMP:9623"/>
        <dbReference type="Rhea" id="RHEA-COMP:9685"/>
        <dbReference type="ChEBI" id="CHEBI:57287"/>
        <dbReference type="ChEBI" id="CHEBI:57384"/>
        <dbReference type="ChEBI" id="CHEBI:64479"/>
        <dbReference type="ChEBI" id="CHEBI:78449"/>
        <dbReference type="EC" id="2.3.1.39"/>
    </reaction>
</comment>
<keyword evidence="2 4" id="KW-0012">Acyltransferase</keyword>
<reference evidence="6 7" key="1">
    <citation type="submission" date="2020-05" db="EMBL/GenBank/DDBJ databases">
        <title>Paenibacillus glebae, sp. nov., Paenibacillus humi sp. nov., Paenibacillus pedi sp. nov., Paenibacillus terrestris sp. nov. and Paenibacillus terricola sp. nov., isolated from a forest top soil sample.</title>
        <authorList>
            <person name="Qi S."/>
            <person name="Carlier A."/>
            <person name="Cnockaert M."/>
            <person name="Vandamme P."/>
        </authorList>
    </citation>
    <scope>NUCLEOTIDE SEQUENCE [LARGE SCALE GENOMIC DNA]</scope>
    <source>
        <strain evidence="6 7">LMG 29502</strain>
    </source>
</reference>
<dbReference type="PIRSF" id="PIRSF000446">
    <property type="entry name" value="Mct"/>
    <property type="match status" value="1"/>
</dbReference>
<dbReference type="InterPro" id="IPR016035">
    <property type="entry name" value="Acyl_Trfase/lysoPLipase"/>
</dbReference>
<evidence type="ECO:0000313" key="6">
    <source>
        <dbReference type="EMBL" id="NQX46101.1"/>
    </source>
</evidence>
<gene>
    <name evidence="6" type="ORF">HQN87_12230</name>
</gene>
<dbReference type="InterPro" id="IPR050858">
    <property type="entry name" value="Mal-CoA-ACP_Trans/PKS_FabD"/>
</dbReference>
<accession>A0ABX2DRQ4</accession>
<dbReference type="InterPro" id="IPR001227">
    <property type="entry name" value="Ac_transferase_dom_sf"/>
</dbReference>
<dbReference type="InterPro" id="IPR024925">
    <property type="entry name" value="Malonyl_CoA-ACP_transAc"/>
</dbReference>
<dbReference type="InterPro" id="IPR016036">
    <property type="entry name" value="Malonyl_transacylase_ACP-bd"/>
</dbReference>
<dbReference type="SUPFAM" id="SSF52151">
    <property type="entry name" value="FabD/lysophospholipase-like"/>
    <property type="match status" value="1"/>
</dbReference>
<comment type="similarity">
    <text evidence="4">Belongs to the fabD family.</text>
</comment>
<organism evidence="6 7">
    <name type="scientific">Paenibacillus tritici</name>
    <dbReference type="NCBI Taxonomy" id="1873425"/>
    <lineage>
        <taxon>Bacteria</taxon>
        <taxon>Bacillati</taxon>
        <taxon>Bacillota</taxon>
        <taxon>Bacilli</taxon>
        <taxon>Bacillales</taxon>
        <taxon>Paenibacillaceae</taxon>
        <taxon>Paenibacillus</taxon>
    </lineage>
</organism>
<evidence type="ECO:0000256" key="2">
    <source>
        <dbReference type="ARBA" id="ARBA00023315"/>
    </source>
</evidence>
<evidence type="ECO:0000259" key="5">
    <source>
        <dbReference type="SMART" id="SM00827"/>
    </source>
</evidence>
<evidence type="ECO:0000256" key="1">
    <source>
        <dbReference type="ARBA" id="ARBA00022679"/>
    </source>
</evidence>
<dbReference type="PANTHER" id="PTHR42681">
    <property type="entry name" value="MALONYL-COA-ACYL CARRIER PROTEIN TRANSACYLASE, MITOCHONDRIAL"/>
    <property type="match status" value="1"/>
</dbReference>
<dbReference type="Gene3D" id="3.30.70.250">
    <property type="entry name" value="Malonyl-CoA ACP transacylase, ACP-binding"/>
    <property type="match status" value="1"/>
</dbReference>
<dbReference type="Pfam" id="PF00698">
    <property type="entry name" value="Acyl_transf_1"/>
    <property type="match status" value="1"/>
</dbReference>
<evidence type="ECO:0000256" key="3">
    <source>
        <dbReference type="ARBA" id="ARBA00048462"/>
    </source>
</evidence>
<dbReference type="EC" id="2.3.1.39" evidence="4"/>
<dbReference type="Proteomes" id="UP000711047">
    <property type="component" value="Unassembled WGS sequence"/>
</dbReference>
<evidence type="ECO:0000256" key="4">
    <source>
        <dbReference type="PIRNR" id="PIRNR000446"/>
    </source>
</evidence>
<dbReference type="SUPFAM" id="SSF55048">
    <property type="entry name" value="Probable ACP-binding domain of malonyl-CoA ACP transacylase"/>
    <property type="match status" value="1"/>
</dbReference>
<keyword evidence="7" id="KW-1185">Reference proteome</keyword>
<dbReference type="SMART" id="SM00827">
    <property type="entry name" value="PKS_AT"/>
    <property type="match status" value="1"/>
</dbReference>
<sequence length="321" mass="36452">MDKCSVIFPGQSSQYIGMGKELYHQYGFVKELFENAEDILGIPIKDICMEEGEYDLNNTLYTQVAVFITNISFYKAFRHETGLCPAYMAGHSLGEYAALCCSGAIPFEDALAIITQRAHFMDVCSRRIPGEMWSVNHFPVIQLENWIHQTNNTVTIACYNSEHQATISGESSEINDFIQLLKSENIVATKLKVSGAFHNSLMSNAAHMLYKELVQYPYKEMHTEVISNVYARPYLPYRTGAILAEQITQPVRWGATIQYFQQHGVTHIFELGPKEILKKMLHSEKGSMQVWAYDNPEDRRRILDLSIRGADQAAQSEEVSV</sequence>
<dbReference type="Gene3D" id="3.40.366.10">
    <property type="entry name" value="Malonyl-Coenzyme A Acyl Carrier Protein, domain 2"/>
    <property type="match status" value="1"/>
</dbReference>
<protein>
    <recommendedName>
        <fullName evidence="4">Malonyl CoA-acyl carrier protein transacylase</fullName>
        <ecNumber evidence="4">2.3.1.39</ecNumber>
    </recommendedName>
</protein>
<dbReference type="RefSeq" id="WP_173132984.1">
    <property type="nucleotide sequence ID" value="NZ_JABMKX010000006.1"/>
</dbReference>
<dbReference type="InterPro" id="IPR014043">
    <property type="entry name" value="Acyl_transferase_dom"/>
</dbReference>